<keyword evidence="3" id="KW-0863">Zinc-finger</keyword>
<feature type="region of interest" description="Disordered" evidence="6">
    <location>
        <begin position="85"/>
        <end position="182"/>
    </location>
</feature>
<evidence type="ECO:0000256" key="5">
    <source>
        <dbReference type="ARBA" id="ARBA00023242"/>
    </source>
</evidence>
<dbReference type="AlphaFoldDB" id="A0A1Y1Z121"/>
<dbReference type="SMART" id="SM01336">
    <property type="entry name" value="zf-PARP"/>
    <property type="match status" value="1"/>
</dbReference>
<evidence type="ECO:0000313" key="9">
    <source>
        <dbReference type="Proteomes" id="UP000193498"/>
    </source>
</evidence>
<dbReference type="GO" id="GO:0008270">
    <property type="term" value="F:zinc ion binding"/>
    <property type="evidence" value="ECO:0007669"/>
    <property type="project" value="UniProtKB-KW"/>
</dbReference>
<comment type="caution">
    <text evidence="8">The sequence shown here is derived from an EMBL/GenBank/DDBJ whole genome shotgun (WGS) entry which is preliminary data.</text>
</comment>
<keyword evidence="9" id="KW-1185">Reference proteome</keyword>
<organism evidence="8 9">
    <name type="scientific">Basidiobolus meristosporus CBS 931.73</name>
    <dbReference type="NCBI Taxonomy" id="1314790"/>
    <lineage>
        <taxon>Eukaryota</taxon>
        <taxon>Fungi</taxon>
        <taxon>Fungi incertae sedis</taxon>
        <taxon>Zoopagomycota</taxon>
        <taxon>Entomophthoromycotina</taxon>
        <taxon>Basidiobolomycetes</taxon>
        <taxon>Basidiobolales</taxon>
        <taxon>Basidiobolaceae</taxon>
        <taxon>Basidiobolus</taxon>
    </lineage>
</organism>
<gene>
    <name evidence="8" type="ORF">K493DRAFT_253806</name>
</gene>
<protein>
    <submittedName>
        <fullName evidence="8">Zf-PARP-domain-containing protein</fullName>
    </submittedName>
</protein>
<keyword evidence="4" id="KW-0862">Zinc</keyword>
<dbReference type="SUPFAM" id="SSF57716">
    <property type="entry name" value="Glucocorticoid receptor-like (DNA-binding domain)"/>
    <property type="match status" value="1"/>
</dbReference>
<evidence type="ECO:0000259" key="7">
    <source>
        <dbReference type="PROSITE" id="PS50064"/>
    </source>
</evidence>
<dbReference type="GO" id="GO:0003677">
    <property type="term" value="F:DNA binding"/>
    <property type="evidence" value="ECO:0007669"/>
    <property type="project" value="InterPro"/>
</dbReference>
<dbReference type="InterPro" id="IPR036957">
    <property type="entry name" value="Znf_PARP_sf"/>
</dbReference>
<evidence type="ECO:0000313" key="8">
    <source>
        <dbReference type="EMBL" id="ORY03983.1"/>
    </source>
</evidence>
<dbReference type="InterPro" id="IPR001510">
    <property type="entry name" value="Znf_PARP"/>
</dbReference>
<feature type="compositionally biased region" description="Basic and acidic residues" evidence="6">
    <location>
        <begin position="102"/>
        <end position="114"/>
    </location>
</feature>
<accession>A0A1Y1Z121</accession>
<dbReference type="PROSITE" id="PS50064">
    <property type="entry name" value="ZF_PARP_2"/>
    <property type="match status" value="1"/>
</dbReference>
<feature type="compositionally biased region" description="Basic and acidic residues" evidence="6">
    <location>
        <begin position="140"/>
        <end position="159"/>
    </location>
</feature>
<evidence type="ECO:0000256" key="6">
    <source>
        <dbReference type="SAM" id="MobiDB-lite"/>
    </source>
</evidence>
<feature type="domain" description="PARP-type" evidence="7">
    <location>
        <begin position="3"/>
        <end position="89"/>
    </location>
</feature>
<dbReference type="OrthoDB" id="429950at2759"/>
<reference evidence="8 9" key="1">
    <citation type="submission" date="2016-07" db="EMBL/GenBank/DDBJ databases">
        <title>Pervasive Adenine N6-methylation of Active Genes in Fungi.</title>
        <authorList>
            <consortium name="DOE Joint Genome Institute"/>
            <person name="Mondo S.J."/>
            <person name="Dannebaum R.O."/>
            <person name="Kuo R.C."/>
            <person name="Labutti K."/>
            <person name="Haridas S."/>
            <person name="Kuo A."/>
            <person name="Salamov A."/>
            <person name="Ahrendt S.R."/>
            <person name="Lipzen A."/>
            <person name="Sullivan W."/>
            <person name="Andreopoulos W.B."/>
            <person name="Clum A."/>
            <person name="Lindquist E."/>
            <person name="Daum C."/>
            <person name="Ramamoorthy G.K."/>
            <person name="Gryganskyi A."/>
            <person name="Culley D."/>
            <person name="Magnuson J.K."/>
            <person name="James T.Y."/>
            <person name="O'Malley M.A."/>
            <person name="Stajich J.E."/>
            <person name="Spatafora J.W."/>
            <person name="Visel A."/>
            <person name="Grigoriev I.V."/>
        </authorList>
    </citation>
    <scope>NUCLEOTIDE SEQUENCE [LARGE SCALE GENOMIC DNA]</scope>
    <source>
        <strain evidence="8 9">CBS 931.73</strain>
    </source>
</reference>
<evidence type="ECO:0000256" key="2">
    <source>
        <dbReference type="ARBA" id="ARBA00022723"/>
    </source>
</evidence>
<dbReference type="Proteomes" id="UP000193498">
    <property type="component" value="Unassembled WGS sequence"/>
</dbReference>
<dbReference type="EMBL" id="MCFE01000040">
    <property type="protein sequence ID" value="ORY03983.1"/>
    <property type="molecule type" value="Genomic_DNA"/>
</dbReference>
<keyword evidence="2" id="KW-0479">Metal-binding</keyword>
<keyword evidence="5" id="KW-0539">Nucleus</keyword>
<dbReference type="GO" id="GO:0005634">
    <property type="term" value="C:nucleus"/>
    <property type="evidence" value="ECO:0007669"/>
    <property type="project" value="UniProtKB-SubCell"/>
</dbReference>
<proteinExistence type="predicted"/>
<name>A0A1Y1Z121_9FUNG</name>
<evidence type="ECO:0000256" key="1">
    <source>
        <dbReference type="ARBA" id="ARBA00004123"/>
    </source>
</evidence>
<comment type="subcellular location">
    <subcellularLocation>
        <location evidence="1">Nucleus</location>
    </subcellularLocation>
</comment>
<dbReference type="InParanoid" id="A0A1Y1Z121"/>
<dbReference type="STRING" id="1314790.A0A1Y1Z121"/>
<dbReference type="Pfam" id="PF00645">
    <property type="entry name" value="zf-PARP"/>
    <property type="match status" value="1"/>
</dbReference>
<dbReference type="Gene3D" id="3.30.1740.10">
    <property type="entry name" value="Zinc finger, PARP-type"/>
    <property type="match status" value="1"/>
</dbReference>
<evidence type="ECO:0000256" key="4">
    <source>
        <dbReference type="ARBA" id="ARBA00022833"/>
    </source>
</evidence>
<sequence>MPYVVEYARSGRSKCKGPKSCVDKVIPKGALRLGSVTERNGMEQTFWRHWNCVTPKILESIDEVENLDGFEELLFEDKEIVEEAVRTRSLPNKDDEDQDQESNPKETAKKDAPMPKKRSRATKNTAPAEDEAPKKRGKKAKEAPKSDSEEESKPTEKKSKNAAPKRRTRKAPVPSNSESESE</sequence>
<evidence type="ECO:0000256" key="3">
    <source>
        <dbReference type="ARBA" id="ARBA00022771"/>
    </source>
</evidence>